<evidence type="ECO:0000256" key="1">
    <source>
        <dbReference type="ARBA" id="ARBA00009817"/>
    </source>
</evidence>
<comment type="caution">
    <text evidence="2">The sequence shown here is derived from an EMBL/GenBank/DDBJ whole genome shotgun (WGS) entry which is preliminary data.</text>
</comment>
<dbReference type="PANTHER" id="PTHR11220">
    <property type="entry name" value="HEME-BINDING PROTEIN-RELATED"/>
    <property type="match status" value="1"/>
</dbReference>
<dbReference type="Pfam" id="PF04832">
    <property type="entry name" value="SOUL"/>
    <property type="match status" value="1"/>
</dbReference>
<dbReference type="Proteomes" id="UP001318860">
    <property type="component" value="Unassembled WGS sequence"/>
</dbReference>
<dbReference type="EMBL" id="JABTTQ020000007">
    <property type="protein sequence ID" value="KAK6151997.1"/>
    <property type="molecule type" value="Genomic_DNA"/>
</dbReference>
<dbReference type="InterPro" id="IPR006917">
    <property type="entry name" value="SOUL_heme-bd"/>
</dbReference>
<dbReference type="Gene3D" id="3.20.80.10">
    <property type="entry name" value="Regulatory factor, effector binding domain"/>
    <property type="match status" value="1"/>
</dbReference>
<protein>
    <recommendedName>
        <fullName evidence="4">SOUL heme-binding protein</fullName>
    </recommendedName>
</protein>
<sequence length="241" mass="27395">MTLMSTKWPGFLPYPLNLKGKGGTGPAICLWEKENVEFSPRKAVYFLFVFLVLSQCMVYGYPPAPTCARYECPSYSVVQSEKEFEIRSYKDALWVSGPKVVAKSYKASGDKGFLILFSYYEGNNQERVKINMTAPVFIEVQNSTYTVYFYVPENYQSTPLPRPISPEIKQVRLPKYKYAAVIRFDGFITDAIIPIKIAALKKSLQGTPYQRATAVDNFFLAGYNSPFEPTNRANELIIPFN</sequence>
<organism evidence="2 3">
    <name type="scientific">Rehmannia glutinosa</name>
    <name type="common">Chinese foxglove</name>
    <dbReference type="NCBI Taxonomy" id="99300"/>
    <lineage>
        <taxon>Eukaryota</taxon>
        <taxon>Viridiplantae</taxon>
        <taxon>Streptophyta</taxon>
        <taxon>Embryophyta</taxon>
        <taxon>Tracheophyta</taxon>
        <taxon>Spermatophyta</taxon>
        <taxon>Magnoliopsida</taxon>
        <taxon>eudicotyledons</taxon>
        <taxon>Gunneridae</taxon>
        <taxon>Pentapetalae</taxon>
        <taxon>asterids</taxon>
        <taxon>lamiids</taxon>
        <taxon>Lamiales</taxon>
        <taxon>Orobanchaceae</taxon>
        <taxon>Rehmannieae</taxon>
        <taxon>Rehmannia</taxon>
    </lineage>
</organism>
<dbReference type="SUPFAM" id="SSF55136">
    <property type="entry name" value="Probable bacterial effector-binding domain"/>
    <property type="match status" value="1"/>
</dbReference>
<evidence type="ECO:0008006" key="4">
    <source>
        <dbReference type="Google" id="ProtNLM"/>
    </source>
</evidence>
<name>A0ABR0WWZ7_REHGL</name>
<accession>A0ABR0WWZ7</accession>
<evidence type="ECO:0000313" key="3">
    <source>
        <dbReference type="Proteomes" id="UP001318860"/>
    </source>
</evidence>
<gene>
    <name evidence="2" type="ORF">DH2020_014632</name>
</gene>
<proteinExistence type="inferred from homology"/>
<keyword evidence="3" id="KW-1185">Reference proteome</keyword>
<comment type="similarity">
    <text evidence="1">Belongs to the HEBP family.</text>
</comment>
<dbReference type="PANTHER" id="PTHR11220:SF59">
    <property type="entry name" value="HEME-BINDING PROTEIN 2-LIKE"/>
    <property type="match status" value="1"/>
</dbReference>
<reference evidence="2 3" key="1">
    <citation type="journal article" date="2021" name="Comput. Struct. Biotechnol. J.">
        <title>De novo genome assembly of the potent medicinal plant Rehmannia glutinosa using nanopore technology.</title>
        <authorList>
            <person name="Ma L."/>
            <person name="Dong C."/>
            <person name="Song C."/>
            <person name="Wang X."/>
            <person name="Zheng X."/>
            <person name="Niu Y."/>
            <person name="Chen S."/>
            <person name="Feng W."/>
        </authorList>
    </citation>
    <scope>NUCLEOTIDE SEQUENCE [LARGE SCALE GENOMIC DNA]</scope>
    <source>
        <strain evidence="2">DH-2019</strain>
    </source>
</reference>
<dbReference type="InterPro" id="IPR011256">
    <property type="entry name" value="Reg_factor_effector_dom_sf"/>
</dbReference>
<evidence type="ECO:0000313" key="2">
    <source>
        <dbReference type="EMBL" id="KAK6151997.1"/>
    </source>
</evidence>